<comment type="caution">
    <text evidence="2">The sequence shown here is derived from an EMBL/GenBank/DDBJ whole genome shotgun (WGS) entry which is preliminary data.</text>
</comment>
<reference evidence="2 3" key="1">
    <citation type="submission" date="2021-06" db="EMBL/GenBank/DDBJ databases">
        <title>Caerostris darwini draft genome.</title>
        <authorList>
            <person name="Kono N."/>
            <person name="Arakawa K."/>
        </authorList>
    </citation>
    <scope>NUCLEOTIDE SEQUENCE [LARGE SCALE GENOMIC DNA]</scope>
</reference>
<evidence type="ECO:0000259" key="1">
    <source>
        <dbReference type="Pfam" id="PF20700"/>
    </source>
</evidence>
<keyword evidence="3" id="KW-1185">Reference proteome</keyword>
<gene>
    <name evidence="2" type="ORF">CDAR_496961</name>
</gene>
<dbReference type="InterPro" id="IPR049012">
    <property type="entry name" value="Mutator_transp_dom"/>
</dbReference>
<dbReference type="AlphaFoldDB" id="A0AAV4S0J8"/>
<dbReference type="Proteomes" id="UP001054837">
    <property type="component" value="Unassembled WGS sequence"/>
</dbReference>
<dbReference type="EMBL" id="BPLQ01007064">
    <property type="protein sequence ID" value="GIY27495.1"/>
    <property type="molecule type" value="Genomic_DNA"/>
</dbReference>
<evidence type="ECO:0000313" key="3">
    <source>
        <dbReference type="Proteomes" id="UP001054837"/>
    </source>
</evidence>
<organism evidence="2 3">
    <name type="scientific">Caerostris darwini</name>
    <dbReference type="NCBI Taxonomy" id="1538125"/>
    <lineage>
        <taxon>Eukaryota</taxon>
        <taxon>Metazoa</taxon>
        <taxon>Ecdysozoa</taxon>
        <taxon>Arthropoda</taxon>
        <taxon>Chelicerata</taxon>
        <taxon>Arachnida</taxon>
        <taxon>Araneae</taxon>
        <taxon>Araneomorphae</taxon>
        <taxon>Entelegynae</taxon>
        <taxon>Araneoidea</taxon>
        <taxon>Araneidae</taxon>
        <taxon>Caerostris</taxon>
    </lineage>
</organism>
<proteinExistence type="predicted"/>
<protein>
    <recommendedName>
        <fullName evidence="1">Mutator-like transposase domain-containing protein</fullName>
    </recommendedName>
</protein>
<name>A0AAV4S0J8_9ARAC</name>
<feature type="domain" description="Mutator-like transposase" evidence="1">
    <location>
        <begin position="2"/>
        <end position="100"/>
    </location>
</feature>
<accession>A0AAV4S0J8</accession>
<dbReference type="Pfam" id="PF20700">
    <property type="entry name" value="Mutator"/>
    <property type="match status" value="1"/>
</dbReference>
<sequence length="101" mass="11627">MSSYCSTCIKLQKMHKNAEYVALKAHRICQCNYECSSAKMETIGVIEYFQDRQLKYTTYYGDGDSKGFLSVQNIYGINSVLKLECIGHIQKRVGSRLRKLK</sequence>
<evidence type="ECO:0000313" key="2">
    <source>
        <dbReference type="EMBL" id="GIY27495.1"/>
    </source>
</evidence>